<evidence type="ECO:0000256" key="5">
    <source>
        <dbReference type="PROSITE-ProRule" id="PRU00288"/>
    </source>
</evidence>
<dbReference type="Proteomes" id="UP001152797">
    <property type="component" value="Unassembled WGS sequence"/>
</dbReference>
<dbReference type="GO" id="GO:0030100">
    <property type="term" value="P:regulation of endocytosis"/>
    <property type="evidence" value="ECO:0007669"/>
    <property type="project" value="TreeGrafter"/>
</dbReference>
<organism evidence="9">
    <name type="scientific">Cladocopium goreaui</name>
    <dbReference type="NCBI Taxonomy" id="2562237"/>
    <lineage>
        <taxon>Eukaryota</taxon>
        <taxon>Sar</taxon>
        <taxon>Alveolata</taxon>
        <taxon>Dinophyceae</taxon>
        <taxon>Suessiales</taxon>
        <taxon>Symbiodiniaceae</taxon>
        <taxon>Cladocopium</taxon>
    </lineage>
</organism>
<dbReference type="Pfam" id="PF01412">
    <property type="entry name" value="ArfGap"/>
    <property type="match status" value="1"/>
</dbReference>
<dbReference type="GO" id="GO:0000139">
    <property type="term" value="C:Golgi membrane"/>
    <property type="evidence" value="ECO:0007669"/>
    <property type="project" value="TreeGrafter"/>
</dbReference>
<dbReference type="SMART" id="SM00105">
    <property type="entry name" value="ArfGap"/>
    <property type="match status" value="1"/>
</dbReference>
<name>A0A9P1FVJ7_9DINO</name>
<dbReference type="InterPro" id="IPR037278">
    <property type="entry name" value="ARFGAP/RecO"/>
</dbReference>
<dbReference type="InterPro" id="IPR001164">
    <property type="entry name" value="ArfGAP_dom"/>
</dbReference>
<evidence type="ECO:0000313" key="11">
    <source>
        <dbReference type="Proteomes" id="UP001152797"/>
    </source>
</evidence>
<dbReference type="GO" id="GO:0008270">
    <property type="term" value="F:zinc ion binding"/>
    <property type="evidence" value="ECO:0007669"/>
    <property type="project" value="UniProtKB-KW"/>
</dbReference>
<protein>
    <submittedName>
        <fullName evidence="10">Probable ADP-ribosylation factor GTPase-activating protein AGD6 (ARF GAP AGD6) (Protein ARF-GAP DOMAIN 6) (AtAGD6) (Protein ZIGA2)</fullName>
    </submittedName>
</protein>
<dbReference type="AlphaFoldDB" id="A0A9P1FVJ7"/>
<feature type="compositionally biased region" description="Acidic residues" evidence="7">
    <location>
        <begin position="598"/>
        <end position="609"/>
    </location>
</feature>
<keyword evidence="1" id="KW-0343">GTPase activation</keyword>
<dbReference type="SUPFAM" id="SSF57863">
    <property type="entry name" value="ArfGap/RecO-like zinc finger"/>
    <property type="match status" value="1"/>
</dbReference>
<evidence type="ECO:0000313" key="9">
    <source>
        <dbReference type="EMBL" id="CAI3991174.1"/>
    </source>
</evidence>
<feature type="domain" description="Arf-GAP" evidence="8">
    <location>
        <begin position="431"/>
        <end position="565"/>
    </location>
</feature>
<evidence type="ECO:0000259" key="8">
    <source>
        <dbReference type="PROSITE" id="PS50115"/>
    </source>
</evidence>
<feature type="region of interest" description="Disordered" evidence="7">
    <location>
        <begin position="569"/>
        <end position="609"/>
    </location>
</feature>
<evidence type="ECO:0000256" key="7">
    <source>
        <dbReference type="SAM" id="MobiDB-lite"/>
    </source>
</evidence>
<dbReference type="EMBL" id="CAMXCT030001557">
    <property type="protein sequence ID" value="CAL4778486.1"/>
    <property type="molecule type" value="Genomic_DNA"/>
</dbReference>
<dbReference type="OrthoDB" id="425162at2759"/>
<evidence type="ECO:0000256" key="6">
    <source>
        <dbReference type="SAM" id="Coils"/>
    </source>
</evidence>
<dbReference type="EMBL" id="CAMXCT020001557">
    <property type="protein sequence ID" value="CAL1144549.1"/>
    <property type="molecule type" value="Genomic_DNA"/>
</dbReference>
<proteinExistence type="predicted"/>
<dbReference type="PANTHER" id="PTHR46395">
    <property type="entry name" value="ADP-RIBOSYLATION FACTOR GTPASE-ACTIVATING PROTEIN 1"/>
    <property type="match status" value="1"/>
</dbReference>
<evidence type="ECO:0000256" key="3">
    <source>
        <dbReference type="ARBA" id="ARBA00022771"/>
    </source>
</evidence>
<keyword evidence="6" id="KW-0175">Coiled coil</keyword>
<evidence type="ECO:0000256" key="1">
    <source>
        <dbReference type="ARBA" id="ARBA00022468"/>
    </source>
</evidence>
<dbReference type="PRINTS" id="PR00405">
    <property type="entry name" value="REVINTRACTNG"/>
</dbReference>
<reference evidence="10 11" key="2">
    <citation type="submission" date="2024-05" db="EMBL/GenBank/DDBJ databases">
        <authorList>
            <person name="Chen Y."/>
            <person name="Shah S."/>
            <person name="Dougan E. K."/>
            <person name="Thang M."/>
            <person name="Chan C."/>
        </authorList>
    </citation>
    <scope>NUCLEOTIDE SEQUENCE [LARGE SCALE GENOMIC DNA]</scope>
</reference>
<keyword evidence="4" id="KW-0862">Zinc</keyword>
<dbReference type="GO" id="GO:0032012">
    <property type="term" value="P:regulation of ARF protein signal transduction"/>
    <property type="evidence" value="ECO:0007669"/>
    <property type="project" value="TreeGrafter"/>
</dbReference>
<keyword evidence="11" id="KW-1185">Reference proteome</keyword>
<comment type="caution">
    <text evidence="9">The sequence shown here is derived from an EMBL/GenBank/DDBJ whole genome shotgun (WGS) entry which is preliminary data.</text>
</comment>
<dbReference type="EMBL" id="CAMXCT010001557">
    <property type="protein sequence ID" value="CAI3991174.1"/>
    <property type="molecule type" value="Genomic_DNA"/>
</dbReference>
<reference evidence="9" key="1">
    <citation type="submission" date="2022-10" db="EMBL/GenBank/DDBJ databases">
        <authorList>
            <person name="Chen Y."/>
            <person name="Dougan E. K."/>
            <person name="Chan C."/>
            <person name="Rhodes N."/>
            <person name="Thang M."/>
        </authorList>
    </citation>
    <scope>NUCLEOTIDE SEQUENCE</scope>
</reference>
<dbReference type="PANTHER" id="PTHR46395:SF1">
    <property type="entry name" value="ADP-RIBOSYLATION FACTOR GTPASE-ACTIVATING PROTEIN 1"/>
    <property type="match status" value="1"/>
</dbReference>
<keyword evidence="3 5" id="KW-0863">Zinc-finger</keyword>
<accession>A0A9P1FVJ7</accession>
<dbReference type="Gene3D" id="1.10.220.150">
    <property type="entry name" value="Arf GTPase activating protein"/>
    <property type="match status" value="1"/>
</dbReference>
<evidence type="ECO:0000256" key="2">
    <source>
        <dbReference type="ARBA" id="ARBA00022723"/>
    </source>
</evidence>
<keyword evidence="2" id="KW-0479">Metal-binding</keyword>
<dbReference type="GO" id="GO:0005096">
    <property type="term" value="F:GTPase activator activity"/>
    <property type="evidence" value="ECO:0007669"/>
    <property type="project" value="UniProtKB-KW"/>
</dbReference>
<evidence type="ECO:0000313" key="10">
    <source>
        <dbReference type="EMBL" id="CAL4778486.1"/>
    </source>
</evidence>
<evidence type="ECO:0000256" key="4">
    <source>
        <dbReference type="ARBA" id="ARBA00022833"/>
    </source>
</evidence>
<sequence length="633" mass="70511">MPGDHGLAEPLSFYQALLRSQALELLLDSCAKVPALRGELLKGKRPGVDMDAVPSALSRSLQCLVERLLLPGAVALWPTLLEALLVDEIGSKVSSCRSWARQALALVKRQWKYELIPSTLRCLDRKLGALLHSTPEPEVQTAELLRSKEGMSKGGIRAALQRTKLRTVEAEALRLKTRSELLCDACARLEVAQSSSPHELPEADQLLEAADVMLHSLDQGVKELNAEQENLQESLNELKNGLEKQMGEFKETLSSFSSKRVVLEEEKSALTLRLEEVQMQLNELQEASGAYQRRSRELENQLRENTKHFEEKIANAFCQQKRLADEKLRAVACKACAHTARDVVVDEEQRRSSELGAQLRRRRRELRRTLGRYLRKERLRLESLATAEGEGVEKAWQDAQEVLQRALPLCKGDGADRADPTHNAVPEQPSEEVEDLLQQPVPEDAISFFAQEFAKGQSCIDCGLPDADWASLSCGAYLCVDCAGRHRGLGVHLSFVRSTSMDHWSSQQLRRMQRGGTPRFRRFLATYPQLAAEPQSNESLARRYNSRAVAYYRQLLDLRCEGNAAAASQMGPAPAVQEGHLPAETPKLTTQDSSLEKGEDEEGEDAAIGSVEEELAGFEATYARLRGAEQEKD</sequence>
<gene>
    <name evidence="9" type="ORF">C1SCF055_LOCUS18103</name>
</gene>
<feature type="coiled-coil region" evidence="6">
    <location>
        <begin position="214"/>
        <end position="301"/>
    </location>
</feature>
<dbReference type="InterPro" id="IPR038508">
    <property type="entry name" value="ArfGAP_dom_sf"/>
</dbReference>
<dbReference type="PROSITE" id="PS50115">
    <property type="entry name" value="ARFGAP"/>
    <property type="match status" value="1"/>
</dbReference>